<feature type="coiled-coil region" evidence="1">
    <location>
        <begin position="530"/>
        <end position="581"/>
    </location>
</feature>
<keyword evidence="3" id="KW-1133">Transmembrane helix</keyword>
<dbReference type="AlphaFoldDB" id="X5ML85"/>
<dbReference type="Proteomes" id="UP000032160">
    <property type="component" value="Chromosome I"/>
</dbReference>
<proteinExistence type="predicted"/>
<feature type="compositionally biased region" description="Basic and acidic residues" evidence="2">
    <location>
        <begin position="765"/>
        <end position="774"/>
    </location>
</feature>
<name>X5ML85_9HYPH</name>
<dbReference type="InterPro" id="IPR012683">
    <property type="entry name" value="CHP02302_TM"/>
</dbReference>
<evidence type="ECO:0000313" key="5">
    <source>
        <dbReference type="Proteomes" id="UP000032160"/>
    </source>
</evidence>
<keyword evidence="3" id="KW-0812">Transmembrane</keyword>
<sequence>MADKADKSGIKTGWSSSSEDALPKGLGPKVAITRASLVWEALWPALLGPACLAGLYASVSLVDGWSLLPGIVQWLAFLGVIAGSGWFLYANLKNVSWPGKADALRRIETRSGLKHRPLSSLEDARADFIGNRADGAALWEQHLAQMETAAQSAQAVTPTSKAPQLDQYALRAATLLLLVSALVYAGRDAPARLAENLLPGGALGGASSTIAFDAWITPPAYTAVPPLFLNTVQQTGGETPNTVTVPEGSVLTARVYGASSAEARLADTGTDFEPDVSGAHEIALLLDQSGPLQIIANGRTLDEFGITLKPDNDPQILFTEGDALSVTAQLSLAIGYDLLDDYGITRAEMRITLPQPEDVSTTQDASAGDGTAQTDIGALAAVEPPVLKLPLPSARVVDAEGEFAYKDLTSHPWAGLQVAITLAAFDEAEQEGTSQTRIMRLPQRRFTDPVARAVIEQRQRLARTPDEAPQVAVALNALTLHADRYYETANDYLPLRAAHWRLRGASNPGDLDGIYDLLWDIALHFEDGDLSLAESALRDAQDALMDALANGAPDSEIERLMEELRNAMDQFLQALAQQQMQAAQNGDMAPMDPNMQALELGDLESMLDALQDLAQSGSREAARQLLSELRQMMENLATGAPGQMSMTPPQSAMNDAIGQMGEIIDQQRALQDETVQEGNAGQEGQQGMPLGEDGAQQGGEQGGRQQGRNEGTGSGGTLQQRQEDVRNSLSQLREGLNGTGVDSPSALGRADRSMREAQEALESGDLERAARKQGEAIENLRDGAQALAESLLNELAMSGEQQGQDRGQGGEGRDPLGRPQRTTGPQQGDGVDVPDESEVQRARRILEELQRRAGDRERPPIELDYLNRLLKRF</sequence>
<feature type="transmembrane region" description="Helical" evidence="3">
    <location>
        <begin position="37"/>
        <end position="59"/>
    </location>
</feature>
<dbReference type="STRING" id="1458461.BN1012_Phect1046"/>
<evidence type="ECO:0000256" key="3">
    <source>
        <dbReference type="SAM" id="Phobius"/>
    </source>
</evidence>
<accession>X5ML85</accession>
<dbReference type="HOGENOM" id="CLU_015405_0_0_5"/>
<dbReference type="KEGG" id="pect:BN1012_Phect1046"/>
<evidence type="ECO:0000256" key="1">
    <source>
        <dbReference type="SAM" id="Coils"/>
    </source>
</evidence>
<dbReference type="EMBL" id="HG966617">
    <property type="protein sequence ID" value="CDO59260.1"/>
    <property type="molecule type" value="Genomic_DNA"/>
</dbReference>
<dbReference type="RefSeq" id="WP_043949966.1">
    <property type="nucleotide sequence ID" value="NZ_HG966617.1"/>
</dbReference>
<feature type="region of interest" description="Disordered" evidence="2">
    <location>
        <begin position="1"/>
        <end position="22"/>
    </location>
</feature>
<organism evidence="4 5">
    <name type="scientific">Candidatus Phaeomarinibacter ectocarpi</name>
    <dbReference type="NCBI Taxonomy" id="1458461"/>
    <lineage>
        <taxon>Bacteria</taxon>
        <taxon>Pseudomonadati</taxon>
        <taxon>Pseudomonadota</taxon>
        <taxon>Alphaproteobacteria</taxon>
        <taxon>Hyphomicrobiales</taxon>
        <taxon>Parvibaculaceae</taxon>
        <taxon>Candidatus Phaeomarinibacter</taxon>
    </lineage>
</organism>
<feature type="compositionally biased region" description="Gly residues" evidence="2">
    <location>
        <begin position="696"/>
        <end position="716"/>
    </location>
</feature>
<evidence type="ECO:0000256" key="2">
    <source>
        <dbReference type="SAM" id="MobiDB-lite"/>
    </source>
</evidence>
<feature type="transmembrane region" description="Helical" evidence="3">
    <location>
        <begin position="168"/>
        <end position="186"/>
    </location>
</feature>
<keyword evidence="5" id="KW-1185">Reference proteome</keyword>
<feature type="compositionally biased region" description="Basic and acidic residues" evidence="2">
    <location>
        <begin position="838"/>
        <end position="861"/>
    </location>
</feature>
<protein>
    <submittedName>
        <fullName evidence="4">Methyl-accepting chemotaxis protein</fullName>
    </submittedName>
</protein>
<evidence type="ECO:0000313" key="4">
    <source>
        <dbReference type="EMBL" id="CDO59260.1"/>
    </source>
</evidence>
<feature type="compositionally biased region" description="Basic and acidic residues" evidence="2">
    <location>
        <begin position="749"/>
        <end position="758"/>
    </location>
</feature>
<feature type="region of interest" description="Disordered" evidence="2">
    <location>
        <begin position="794"/>
        <end position="861"/>
    </location>
</feature>
<dbReference type="NCBIfam" id="TIGR02302">
    <property type="entry name" value="aProt_lowcomp"/>
    <property type="match status" value="1"/>
</dbReference>
<gene>
    <name evidence="4" type="ORF">BN1012_Phect1046</name>
</gene>
<keyword evidence="1" id="KW-0175">Coiled coil</keyword>
<feature type="transmembrane region" description="Helical" evidence="3">
    <location>
        <begin position="71"/>
        <end position="90"/>
    </location>
</feature>
<feature type="region of interest" description="Disordered" evidence="2">
    <location>
        <begin position="675"/>
        <end position="774"/>
    </location>
</feature>
<dbReference type="Pfam" id="PF13779">
    <property type="entry name" value="DUF4175"/>
    <property type="match status" value="1"/>
</dbReference>
<reference evidence="4 5" key="1">
    <citation type="journal article" date="2014" name="Front. Genet.">
        <title>Genome and metabolic network of "Candidatus Phaeomarinobacter ectocarpi" Ec32, a new candidate genus of Alphaproteobacteria frequently associated with brown algae.</title>
        <authorList>
            <person name="Dittami S.M."/>
            <person name="Barbeyron T."/>
            <person name="Boyen C."/>
            <person name="Cambefort J."/>
            <person name="Collet G."/>
            <person name="Delage L."/>
            <person name="Gobet A."/>
            <person name="Groisillier A."/>
            <person name="Leblanc C."/>
            <person name="Michel G."/>
            <person name="Scornet D."/>
            <person name="Siegel A."/>
            <person name="Tapia J.E."/>
            <person name="Tonon T."/>
        </authorList>
    </citation>
    <scope>NUCLEOTIDE SEQUENCE [LARGE SCALE GENOMIC DNA]</scope>
    <source>
        <strain evidence="4 5">Ec32</strain>
    </source>
</reference>
<keyword evidence="3" id="KW-0472">Membrane</keyword>
<feature type="compositionally biased region" description="Low complexity" evidence="2">
    <location>
        <begin position="676"/>
        <end position="695"/>
    </location>
</feature>